<evidence type="ECO:0000256" key="1">
    <source>
        <dbReference type="SAM" id="Phobius"/>
    </source>
</evidence>
<keyword evidence="1" id="KW-0812">Transmembrane</keyword>
<sequence>MFLLPLIVQISRKSGLLDQEDVYSLDEAFNKDCSRILFYSVSFIVWTITIGFALSVLANLGSFNTFALIILTYIILPNCLYGFVCWKLARDYDAQIRKFFSFLRQREICLFGVNHPKAGIKPTTSYKKQRQICLQQIRANVKLLVKSSEILAAYREESDKLLTNFINDDLRLLSGLDNGLVGEAADNDEFLQIGSLKNCWQFMFLVRSEFIRLSLRGGIFGICFDGKQAATELSPLDSCIVQVEWVLENLQTCHKDLPSNPSALIACLQNVVSLMSTTHSLSNGGDEVEVEGNSSDSFYEEDIIDVSLQLEDDDHLPSNEYQIFELNQESEASTPLSSEWHSNLEEFTDSPIPSNKQPLMQELKLAMEKRKEECISKEIAALAKCRNVAIQEIDRIELDRDLFVEQKDRIKPQVSRPVYGGMPTVSDLQTILRQRNNLMRGSAGDGSKKKFLDAMKGWMAQMNFLVKTMVVKRDTENSEIR</sequence>
<dbReference type="AlphaFoldDB" id="A0A915ETT9"/>
<accession>A0A915ETT9</accession>
<evidence type="ECO:0000313" key="2">
    <source>
        <dbReference type="Proteomes" id="UP000887574"/>
    </source>
</evidence>
<feature type="transmembrane region" description="Helical" evidence="1">
    <location>
        <begin position="36"/>
        <end position="60"/>
    </location>
</feature>
<keyword evidence="1" id="KW-1133">Transmembrane helix</keyword>
<protein>
    <submittedName>
        <fullName evidence="3">Uncharacterized protein</fullName>
    </submittedName>
</protein>
<reference evidence="3" key="1">
    <citation type="submission" date="2022-11" db="UniProtKB">
        <authorList>
            <consortium name="WormBaseParasite"/>
        </authorList>
    </citation>
    <scope>IDENTIFICATION</scope>
</reference>
<dbReference type="Proteomes" id="UP000887574">
    <property type="component" value="Unplaced"/>
</dbReference>
<proteinExistence type="predicted"/>
<keyword evidence="2" id="KW-1185">Reference proteome</keyword>
<keyword evidence="1" id="KW-0472">Membrane</keyword>
<name>A0A915ETT9_9BILA</name>
<organism evidence="2 3">
    <name type="scientific">Ditylenchus dipsaci</name>
    <dbReference type="NCBI Taxonomy" id="166011"/>
    <lineage>
        <taxon>Eukaryota</taxon>
        <taxon>Metazoa</taxon>
        <taxon>Ecdysozoa</taxon>
        <taxon>Nematoda</taxon>
        <taxon>Chromadorea</taxon>
        <taxon>Rhabditida</taxon>
        <taxon>Tylenchina</taxon>
        <taxon>Tylenchomorpha</taxon>
        <taxon>Sphaerularioidea</taxon>
        <taxon>Anguinidae</taxon>
        <taxon>Anguininae</taxon>
        <taxon>Ditylenchus</taxon>
    </lineage>
</organism>
<feature type="transmembrane region" description="Helical" evidence="1">
    <location>
        <begin position="66"/>
        <end position="89"/>
    </location>
</feature>
<evidence type="ECO:0000313" key="3">
    <source>
        <dbReference type="WBParaSite" id="jg9453"/>
    </source>
</evidence>
<dbReference type="WBParaSite" id="jg9453">
    <property type="protein sequence ID" value="jg9453"/>
    <property type="gene ID" value="jg9453"/>
</dbReference>